<evidence type="ECO:0000313" key="3">
    <source>
        <dbReference type="Proteomes" id="UP001445076"/>
    </source>
</evidence>
<comment type="caution">
    <text evidence="2">The sequence shown here is derived from an EMBL/GenBank/DDBJ whole genome shotgun (WGS) entry which is preliminary data.</text>
</comment>
<sequence length="114" mass="12383">FAFVHIFTKVGSGEVYLTEREDKEEEEEEEAKTVVACTVLSLGLRESNLIKSGPNGVGNLPRASPLPWRPALPPGSAAGSTSIPGPPWSSLSNLTQLCRRRSRQHLRHSCCSPT</sequence>
<name>A0AAW0WS25_CHEQU</name>
<evidence type="ECO:0000256" key="1">
    <source>
        <dbReference type="SAM" id="MobiDB-lite"/>
    </source>
</evidence>
<protein>
    <submittedName>
        <fullName evidence="2">Uncharacterized protein</fullName>
    </submittedName>
</protein>
<feature type="non-terminal residue" evidence="2">
    <location>
        <position position="1"/>
    </location>
</feature>
<feature type="region of interest" description="Disordered" evidence="1">
    <location>
        <begin position="51"/>
        <end position="89"/>
    </location>
</feature>
<dbReference type="Proteomes" id="UP001445076">
    <property type="component" value="Unassembled WGS sequence"/>
</dbReference>
<dbReference type="EMBL" id="JARKIK010000049">
    <property type="protein sequence ID" value="KAK8734807.1"/>
    <property type="molecule type" value="Genomic_DNA"/>
</dbReference>
<gene>
    <name evidence="2" type="ORF">OTU49_005663</name>
</gene>
<organism evidence="2 3">
    <name type="scientific">Cherax quadricarinatus</name>
    <name type="common">Australian red claw crayfish</name>
    <dbReference type="NCBI Taxonomy" id="27406"/>
    <lineage>
        <taxon>Eukaryota</taxon>
        <taxon>Metazoa</taxon>
        <taxon>Ecdysozoa</taxon>
        <taxon>Arthropoda</taxon>
        <taxon>Crustacea</taxon>
        <taxon>Multicrustacea</taxon>
        <taxon>Malacostraca</taxon>
        <taxon>Eumalacostraca</taxon>
        <taxon>Eucarida</taxon>
        <taxon>Decapoda</taxon>
        <taxon>Pleocyemata</taxon>
        <taxon>Astacidea</taxon>
        <taxon>Parastacoidea</taxon>
        <taxon>Parastacidae</taxon>
        <taxon>Cherax</taxon>
    </lineage>
</organism>
<proteinExistence type="predicted"/>
<dbReference type="AlphaFoldDB" id="A0AAW0WS25"/>
<accession>A0AAW0WS25</accession>
<evidence type="ECO:0000313" key="2">
    <source>
        <dbReference type="EMBL" id="KAK8734807.1"/>
    </source>
</evidence>
<reference evidence="2 3" key="1">
    <citation type="journal article" date="2024" name="BMC Genomics">
        <title>Genome assembly of redclaw crayfish (Cherax quadricarinatus) provides insights into its immune adaptation and hypoxia tolerance.</title>
        <authorList>
            <person name="Liu Z."/>
            <person name="Zheng J."/>
            <person name="Li H."/>
            <person name="Fang K."/>
            <person name="Wang S."/>
            <person name="He J."/>
            <person name="Zhou D."/>
            <person name="Weng S."/>
            <person name="Chi M."/>
            <person name="Gu Z."/>
            <person name="He J."/>
            <person name="Li F."/>
            <person name="Wang M."/>
        </authorList>
    </citation>
    <scope>NUCLEOTIDE SEQUENCE [LARGE SCALE GENOMIC DNA]</scope>
    <source>
        <strain evidence="2">ZL_2023a</strain>
    </source>
</reference>
<feature type="non-terminal residue" evidence="2">
    <location>
        <position position="114"/>
    </location>
</feature>
<feature type="compositionally biased region" description="Polar residues" evidence="1">
    <location>
        <begin position="78"/>
        <end position="89"/>
    </location>
</feature>
<keyword evidence="3" id="KW-1185">Reference proteome</keyword>